<keyword evidence="2" id="KW-1185">Reference proteome</keyword>
<dbReference type="RefSeq" id="WP_330136712.1">
    <property type="nucleotide sequence ID" value="NZ_JAUTXY010000019.1"/>
</dbReference>
<name>A0ABU7LJX6_9NOCA</name>
<evidence type="ECO:0000313" key="2">
    <source>
        <dbReference type="Proteomes" id="UP001336020"/>
    </source>
</evidence>
<proteinExistence type="predicted"/>
<evidence type="ECO:0000313" key="1">
    <source>
        <dbReference type="EMBL" id="MEE2061552.1"/>
    </source>
</evidence>
<accession>A0ABU7LJX6</accession>
<reference evidence="1 2" key="1">
    <citation type="submission" date="2023-07" db="EMBL/GenBank/DDBJ databases">
        <authorList>
            <person name="Girao M."/>
            <person name="Carvalho M.F."/>
        </authorList>
    </citation>
    <scope>NUCLEOTIDE SEQUENCE [LARGE SCALE GENOMIC DNA]</scope>
    <source>
        <strain evidence="1 2">YIM65754</strain>
    </source>
</reference>
<comment type="caution">
    <text evidence="1">The sequence shown here is derived from an EMBL/GenBank/DDBJ whole genome shotgun (WGS) entry which is preliminary data.</text>
</comment>
<sequence>MTEDERDRIAELHFDNDPAVIAELRRDPEVAEYLDRLDLVVRVLNTMPAASFRGER</sequence>
<organism evidence="1 2">
    <name type="scientific">Rhodococcus artemisiae</name>
    <dbReference type="NCBI Taxonomy" id="714159"/>
    <lineage>
        <taxon>Bacteria</taxon>
        <taxon>Bacillati</taxon>
        <taxon>Actinomycetota</taxon>
        <taxon>Actinomycetes</taxon>
        <taxon>Mycobacteriales</taxon>
        <taxon>Nocardiaceae</taxon>
        <taxon>Rhodococcus</taxon>
    </lineage>
</organism>
<gene>
    <name evidence="1" type="ORF">Q7514_28925</name>
</gene>
<dbReference type="EMBL" id="JAUTXY010000019">
    <property type="protein sequence ID" value="MEE2061552.1"/>
    <property type="molecule type" value="Genomic_DNA"/>
</dbReference>
<protein>
    <submittedName>
        <fullName evidence="1">Uncharacterized protein</fullName>
    </submittedName>
</protein>
<dbReference type="Proteomes" id="UP001336020">
    <property type="component" value="Unassembled WGS sequence"/>
</dbReference>